<dbReference type="Proteomes" id="UP000230405">
    <property type="component" value="Unassembled WGS sequence"/>
</dbReference>
<comment type="caution">
    <text evidence="2">The sequence shown here is derived from an EMBL/GenBank/DDBJ whole genome shotgun (WGS) entry which is preliminary data.</text>
</comment>
<dbReference type="EMBL" id="PFPO01000010">
    <property type="protein sequence ID" value="PIZ99803.1"/>
    <property type="molecule type" value="Genomic_DNA"/>
</dbReference>
<sequence>MIYYWHHKEKKRGMLALISILIIGTVVLFVVLSVGWQSTSELQGSYWISQSLMTKELAQAGIEDVLIRLKKNWVNYNYTLDINGNSSIITVSTNGSQATITSFSTIDKNQYTIVATVNNTFNIINWQEN</sequence>
<evidence type="ECO:0000256" key="1">
    <source>
        <dbReference type="SAM" id="Phobius"/>
    </source>
</evidence>
<name>A0A2M7VGL2_9BACT</name>
<protein>
    <submittedName>
        <fullName evidence="2">Uncharacterized protein</fullName>
    </submittedName>
</protein>
<gene>
    <name evidence="2" type="ORF">COX77_00420</name>
</gene>
<keyword evidence="1" id="KW-0472">Membrane</keyword>
<reference evidence="3" key="1">
    <citation type="submission" date="2017-09" db="EMBL/GenBank/DDBJ databases">
        <title>Depth-based differentiation of microbial function through sediment-hosted aquifers and enrichment of novel symbionts in the deep terrestrial subsurface.</title>
        <authorList>
            <person name="Probst A.J."/>
            <person name="Ladd B."/>
            <person name="Jarett J.K."/>
            <person name="Geller-Mcgrath D.E."/>
            <person name="Sieber C.M.K."/>
            <person name="Emerson J.B."/>
            <person name="Anantharaman K."/>
            <person name="Thomas B.C."/>
            <person name="Malmstrom R."/>
            <person name="Stieglmeier M."/>
            <person name="Klingl A."/>
            <person name="Woyke T."/>
            <person name="Ryan C.M."/>
            <person name="Banfield J.F."/>
        </authorList>
    </citation>
    <scope>NUCLEOTIDE SEQUENCE [LARGE SCALE GENOMIC DNA]</scope>
</reference>
<evidence type="ECO:0000313" key="2">
    <source>
        <dbReference type="EMBL" id="PIZ99803.1"/>
    </source>
</evidence>
<organism evidence="2 3">
    <name type="scientific">Candidatus Komeilibacteria bacterium CG_4_10_14_0_2_um_filter_37_10</name>
    <dbReference type="NCBI Taxonomy" id="1974470"/>
    <lineage>
        <taxon>Bacteria</taxon>
        <taxon>Candidatus Komeiliibacteriota</taxon>
    </lineage>
</organism>
<evidence type="ECO:0000313" key="3">
    <source>
        <dbReference type="Proteomes" id="UP000230405"/>
    </source>
</evidence>
<accession>A0A2M7VGL2</accession>
<proteinExistence type="predicted"/>
<feature type="transmembrane region" description="Helical" evidence="1">
    <location>
        <begin position="12"/>
        <end position="36"/>
    </location>
</feature>
<keyword evidence="1" id="KW-1133">Transmembrane helix</keyword>
<dbReference type="AlphaFoldDB" id="A0A2M7VGL2"/>
<keyword evidence="1" id="KW-0812">Transmembrane</keyword>